<keyword evidence="4" id="KW-0378">Hydrolase</keyword>
<dbReference type="Pfam" id="PF00293">
    <property type="entry name" value="NUDIX"/>
    <property type="match status" value="1"/>
</dbReference>
<organism evidence="8">
    <name type="scientific">Sipha flava</name>
    <name type="common">yellow sugarcane aphid</name>
    <dbReference type="NCBI Taxonomy" id="143950"/>
    <lineage>
        <taxon>Eukaryota</taxon>
        <taxon>Metazoa</taxon>
        <taxon>Ecdysozoa</taxon>
        <taxon>Arthropoda</taxon>
        <taxon>Hexapoda</taxon>
        <taxon>Insecta</taxon>
        <taxon>Pterygota</taxon>
        <taxon>Neoptera</taxon>
        <taxon>Paraneoptera</taxon>
        <taxon>Hemiptera</taxon>
        <taxon>Sternorrhyncha</taxon>
        <taxon>Aphidomorpha</taxon>
        <taxon>Aphidoidea</taxon>
        <taxon>Aphididae</taxon>
        <taxon>Sipha</taxon>
    </lineage>
</organism>
<comment type="cofactor">
    <cofactor evidence="2">
        <name>Mg(2+)</name>
        <dbReference type="ChEBI" id="CHEBI:18420"/>
    </cofactor>
</comment>
<evidence type="ECO:0000313" key="8">
    <source>
        <dbReference type="EMBL" id="MBY78997.1"/>
    </source>
</evidence>
<dbReference type="Proteomes" id="UP000694846">
    <property type="component" value="Unplaced"/>
</dbReference>
<proteinExistence type="predicted"/>
<accession>A0A2S2QML5</accession>
<dbReference type="GO" id="GO:0046872">
    <property type="term" value="F:metal ion binding"/>
    <property type="evidence" value="ECO:0007669"/>
    <property type="project" value="UniProtKB-KW"/>
</dbReference>
<dbReference type="Gene3D" id="3.90.79.10">
    <property type="entry name" value="Nucleoside Triphosphate Pyrophosphohydrolase"/>
    <property type="match status" value="1"/>
</dbReference>
<keyword evidence="3" id="KW-0479">Metal-binding</keyword>
<dbReference type="PANTHER" id="PTHR12992">
    <property type="entry name" value="NUDIX HYDROLASE"/>
    <property type="match status" value="1"/>
</dbReference>
<evidence type="ECO:0000259" key="7">
    <source>
        <dbReference type="PROSITE" id="PS51462"/>
    </source>
</evidence>
<dbReference type="PROSITE" id="PS51462">
    <property type="entry name" value="NUDIX"/>
    <property type="match status" value="1"/>
</dbReference>
<gene>
    <name evidence="8" type="primary">NUDT8_1</name>
    <name evidence="10" type="synonym">LOC112682759</name>
    <name evidence="8" type="ORF">g.51296</name>
</gene>
<dbReference type="GO" id="GO:0010945">
    <property type="term" value="F:coenzyme A diphosphatase activity"/>
    <property type="evidence" value="ECO:0007669"/>
    <property type="project" value="InterPro"/>
</dbReference>
<evidence type="ECO:0000256" key="2">
    <source>
        <dbReference type="ARBA" id="ARBA00001946"/>
    </source>
</evidence>
<keyword evidence="6" id="KW-0464">Manganese</keyword>
<dbReference type="CDD" id="cd03426">
    <property type="entry name" value="NUDIX_CoAse_Nudt7"/>
    <property type="match status" value="1"/>
</dbReference>
<dbReference type="RefSeq" id="XP_025409260.1">
    <property type="nucleotide sequence ID" value="XM_025553475.1"/>
</dbReference>
<dbReference type="InterPro" id="IPR020084">
    <property type="entry name" value="NUDIX_hydrolase_CS"/>
</dbReference>
<feature type="domain" description="Nudix hydrolase" evidence="7">
    <location>
        <begin position="62"/>
        <end position="198"/>
    </location>
</feature>
<sequence>MLFKIVMQSKQLKSLPKFSRFLSHTSASTQYFDLHYIFFKENSIKYVKSFKSLCPRLNTDNKRQAAVLIPLCIVKDEVSLLYTLRTSNLKRNSSQVSFPGGMHEMDEKLQDTALRESCEELGISESSIDIWGSGRFIVSKDIAIMPFLGNIGVIDPDMLNVNHEEVQYAFAIPLKHFCEPANCKYTYFRQKSNRLMVLPVYTNDYKKIWGMTAYMTWLALKSIIPEKFTQSISSSLYKIN</sequence>
<dbReference type="SUPFAM" id="SSF55811">
    <property type="entry name" value="Nudix"/>
    <property type="match status" value="1"/>
</dbReference>
<dbReference type="InterPro" id="IPR045121">
    <property type="entry name" value="CoAse"/>
</dbReference>
<dbReference type="AlphaFoldDB" id="A0A2S2QML5"/>
<protein>
    <submittedName>
        <fullName evidence="8 10">Nucleoside diphosphate-linked moiety X motif 8</fullName>
    </submittedName>
</protein>
<comment type="cofactor">
    <cofactor evidence="1">
        <name>Mn(2+)</name>
        <dbReference type="ChEBI" id="CHEBI:29035"/>
    </cofactor>
</comment>
<evidence type="ECO:0000256" key="1">
    <source>
        <dbReference type="ARBA" id="ARBA00001936"/>
    </source>
</evidence>
<evidence type="ECO:0000256" key="5">
    <source>
        <dbReference type="ARBA" id="ARBA00022842"/>
    </source>
</evidence>
<dbReference type="PROSITE" id="PS00893">
    <property type="entry name" value="NUDIX_BOX"/>
    <property type="match status" value="1"/>
</dbReference>
<dbReference type="OrthoDB" id="206213at2759"/>
<dbReference type="InterPro" id="IPR015797">
    <property type="entry name" value="NUDIX_hydrolase-like_dom_sf"/>
</dbReference>
<evidence type="ECO:0000256" key="4">
    <source>
        <dbReference type="ARBA" id="ARBA00022801"/>
    </source>
</evidence>
<evidence type="ECO:0000313" key="10">
    <source>
        <dbReference type="RefSeq" id="XP_025409260.1"/>
    </source>
</evidence>
<reference evidence="10" key="2">
    <citation type="submission" date="2025-04" db="UniProtKB">
        <authorList>
            <consortium name="RefSeq"/>
        </authorList>
    </citation>
    <scope>IDENTIFICATION</scope>
    <source>
        <tissue evidence="10">Whole body</tissue>
    </source>
</reference>
<reference evidence="8" key="1">
    <citation type="submission" date="2018-04" db="EMBL/GenBank/DDBJ databases">
        <title>Transcriptome assembly of Sipha flava.</title>
        <authorList>
            <person name="Scully E.D."/>
            <person name="Geib S.M."/>
            <person name="Palmer N.A."/>
            <person name="Koch K."/>
            <person name="Bradshaw J."/>
            <person name="Heng-Moss T."/>
            <person name="Sarath G."/>
        </authorList>
    </citation>
    <scope>NUCLEOTIDE SEQUENCE</scope>
</reference>
<keyword evidence="5" id="KW-0460">Magnesium</keyword>
<keyword evidence="9" id="KW-1185">Reference proteome</keyword>
<evidence type="ECO:0000256" key="6">
    <source>
        <dbReference type="ARBA" id="ARBA00023211"/>
    </source>
</evidence>
<evidence type="ECO:0000313" key="9">
    <source>
        <dbReference type="Proteomes" id="UP000694846"/>
    </source>
</evidence>
<dbReference type="InterPro" id="IPR000086">
    <property type="entry name" value="NUDIX_hydrolase_dom"/>
</dbReference>
<dbReference type="PANTHER" id="PTHR12992:SF11">
    <property type="entry name" value="MITOCHONDRIAL COENZYME A DIPHOSPHATASE NUDT8"/>
    <property type="match status" value="1"/>
</dbReference>
<name>A0A2S2QML5_9HEMI</name>
<dbReference type="EMBL" id="GGMS01009794">
    <property type="protein sequence ID" value="MBY78997.1"/>
    <property type="molecule type" value="Transcribed_RNA"/>
</dbReference>
<evidence type="ECO:0000256" key="3">
    <source>
        <dbReference type="ARBA" id="ARBA00022723"/>
    </source>
</evidence>